<sequence>MAMEFTQAQLDEIYAFAVDLGRKAGDLLLESIEKRIANDGETTYAYAEKDNAVDIVTQTDEDVETFIKSAIQTRYPEHKFLGEETYAQGQSREYLIDAHPTWCIDPLDGTVNFTHLFPMFCVSIGFVVNHRPIIGVIYAPATNQLFSSCLGRGAWLNDHRGSRRLPLRRTLIPPMPPTAPRGCIFACEWGKDRRDIPGGNLARKVQSFVNMAAESGAMVHGVRSLGSATLDLAYTAMGAVDIWWEGGCWEWDVAAGIAILLEAGGLVTTANPPANPETDPIEEVRLGSRLYLAIRPAGPSETETGRQTQERTVREVWKRVRELDYTRPGA</sequence>
<feature type="binding site" evidence="5">
    <location>
        <position position="105"/>
    </location>
    <ligand>
        <name>Mg(2+)</name>
        <dbReference type="ChEBI" id="CHEBI:18420"/>
        <label>1</label>
        <note>catalytic</note>
    </ligand>
</feature>
<dbReference type="RefSeq" id="XP_043127619.1">
    <property type="nucleotide sequence ID" value="XM_043271684.1"/>
</dbReference>
<keyword evidence="8" id="KW-1185">Reference proteome</keyword>
<dbReference type="CDD" id="cd01639">
    <property type="entry name" value="IMPase"/>
    <property type="match status" value="1"/>
</dbReference>
<feature type="binding site" evidence="5">
    <location>
        <position position="252"/>
    </location>
    <ligand>
        <name>Mg(2+)</name>
        <dbReference type="ChEBI" id="CHEBI:18420"/>
        <label>1</label>
        <note>catalytic</note>
    </ligand>
</feature>
<keyword evidence="3 5" id="KW-0460">Magnesium</keyword>
<dbReference type="Gene3D" id="3.40.190.80">
    <property type="match status" value="1"/>
</dbReference>
<comment type="similarity">
    <text evidence="1 6">Belongs to the inositol monophosphatase superfamily.</text>
</comment>
<dbReference type="Pfam" id="PF00459">
    <property type="entry name" value="Inositol_P"/>
    <property type="match status" value="1"/>
</dbReference>
<dbReference type="GO" id="GO:0006020">
    <property type="term" value="P:inositol metabolic process"/>
    <property type="evidence" value="ECO:0007669"/>
    <property type="project" value="TreeGrafter"/>
</dbReference>
<keyword evidence="4" id="KW-0672">Quinate metabolism</keyword>
<proteinExistence type="inferred from homology"/>
<comment type="pathway">
    <text evidence="6">Polyol metabolism; myo-inositol biosynthesis; myo-inositol from D-glucose 6-phosphate: step 2/2.</text>
</comment>
<dbReference type="InterPro" id="IPR000760">
    <property type="entry name" value="Inositol_monophosphatase-like"/>
</dbReference>
<evidence type="ECO:0000256" key="5">
    <source>
        <dbReference type="PIRSR" id="PIRSR600760-2"/>
    </source>
</evidence>
<feature type="binding site" evidence="5">
    <location>
        <position position="83"/>
    </location>
    <ligand>
        <name>Mg(2+)</name>
        <dbReference type="ChEBI" id="CHEBI:18420"/>
        <label>1</label>
        <note>catalytic</note>
    </ligand>
</feature>
<name>A0A9P3BXR5_ASPVI</name>
<dbReference type="GO" id="GO:0008934">
    <property type="term" value="F:inositol monophosphate 1-phosphatase activity"/>
    <property type="evidence" value="ECO:0007669"/>
    <property type="project" value="InterPro"/>
</dbReference>
<dbReference type="InterPro" id="IPR020583">
    <property type="entry name" value="Inositol_monoP_metal-BS"/>
</dbReference>
<gene>
    <name evidence="7" type="ORF">Aspvir_008516</name>
</gene>
<dbReference type="AlphaFoldDB" id="A0A9P3BXR5"/>
<evidence type="ECO:0000256" key="4">
    <source>
        <dbReference type="ARBA" id="ARBA00022911"/>
    </source>
</evidence>
<dbReference type="GO" id="GO:0046872">
    <property type="term" value="F:metal ion binding"/>
    <property type="evidence" value="ECO:0007669"/>
    <property type="project" value="UniProtKB-KW"/>
</dbReference>
<dbReference type="GO" id="GO:0007165">
    <property type="term" value="P:signal transduction"/>
    <property type="evidence" value="ECO:0007669"/>
    <property type="project" value="TreeGrafter"/>
</dbReference>
<dbReference type="FunFam" id="3.40.190.80:FF:000019">
    <property type="entry name" value="Inositol-1-monophosphatase"/>
    <property type="match status" value="1"/>
</dbReference>
<feature type="binding site" evidence="5">
    <location>
        <position position="108"/>
    </location>
    <ligand>
        <name>Mg(2+)</name>
        <dbReference type="ChEBI" id="CHEBI:18420"/>
        <label>1</label>
        <note>catalytic</note>
    </ligand>
</feature>
<dbReference type="PANTHER" id="PTHR20854:SF39">
    <property type="entry name" value="PROTEIN QUTG"/>
    <property type="match status" value="1"/>
</dbReference>
<keyword evidence="6" id="KW-0378">Hydrolase</keyword>
<dbReference type="EC" id="3.1.3.25" evidence="6"/>
<keyword evidence="2 5" id="KW-0479">Metal-binding</keyword>
<evidence type="ECO:0000256" key="1">
    <source>
        <dbReference type="ARBA" id="ARBA00009759"/>
    </source>
</evidence>
<evidence type="ECO:0000313" key="8">
    <source>
        <dbReference type="Proteomes" id="UP000710440"/>
    </source>
</evidence>
<dbReference type="GeneID" id="66936498"/>
<dbReference type="PROSITE" id="PS00629">
    <property type="entry name" value="IMP_1"/>
    <property type="match status" value="1"/>
</dbReference>
<dbReference type="PROSITE" id="PS00630">
    <property type="entry name" value="IMP_2"/>
    <property type="match status" value="1"/>
</dbReference>
<evidence type="ECO:0000256" key="6">
    <source>
        <dbReference type="RuleBase" id="RU364068"/>
    </source>
</evidence>
<protein>
    <recommendedName>
        <fullName evidence="6">Inositol-1-monophosphatase</fullName>
        <ecNumber evidence="6">3.1.3.25</ecNumber>
    </recommendedName>
</protein>
<evidence type="ECO:0000256" key="2">
    <source>
        <dbReference type="ARBA" id="ARBA00022723"/>
    </source>
</evidence>
<comment type="caution">
    <text evidence="7">The sequence shown here is derived from an EMBL/GenBank/DDBJ whole genome shotgun (WGS) entry which is preliminary data.</text>
</comment>
<dbReference type="Gene3D" id="3.30.540.10">
    <property type="entry name" value="Fructose-1,6-Bisphosphatase, subunit A, domain 1"/>
    <property type="match status" value="1"/>
</dbReference>
<dbReference type="OrthoDB" id="10254945at2759"/>
<dbReference type="GO" id="GO:0046854">
    <property type="term" value="P:phosphatidylinositol phosphate biosynthetic process"/>
    <property type="evidence" value="ECO:0007669"/>
    <property type="project" value="InterPro"/>
</dbReference>
<dbReference type="EMBL" id="BOPL01000007">
    <property type="protein sequence ID" value="GIK04433.1"/>
    <property type="molecule type" value="Genomic_DNA"/>
</dbReference>
<comment type="cofactor">
    <cofactor evidence="5 6">
        <name>Mg(2+)</name>
        <dbReference type="ChEBI" id="CHEBI:18420"/>
    </cofactor>
</comment>
<dbReference type="PRINTS" id="PR00377">
    <property type="entry name" value="IMPHPHTASES"/>
</dbReference>
<dbReference type="PANTHER" id="PTHR20854">
    <property type="entry name" value="INOSITOL MONOPHOSPHATASE"/>
    <property type="match status" value="1"/>
</dbReference>
<accession>A0A9P3BXR5</accession>
<organism evidence="7 8">
    <name type="scientific">Aspergillus viridinutans</name>
    <dbReference type="NCBI Taxonomy" id="75553"/>
    <lineage>
        <taxon>Eukaryota</taxon>
        <taxon>Fungi</taxon>
        <taxon>Dikarya</taxon>
        <taxon>Ascomycota</taxon>
        <taxon>Pezizomycotina</taxon>
        <taxon>Eurotiomycetes</taxon>
        <taxon>Eurotiomycetidae</taxon>
        <taxon>Eurotiales</taxon>
        <taxon>Aspergillaceae</taxon>
        <taxon>Aspergillus</taxon>
        <taxon>Aspergillus subgen. Fumigati</taxon>
    </lineage>
</organism>
<dbReference type="Proteomes" id="UP000710440">
    <property type="component" value="Unassembled WGS sequence"/>
</dbReference>
<dbReference type="FunFam" id="3.30.540.10:FF:000004">
    <property type="entry name" value="Inositol-1-monophosphatase"/>
    <property type="match status" value="1"/>
</dbReference>
<dbReference type="InterPro" id="IPR033942">
    <property type="entry name" value="IMPase"/>
</dbReference>
<evidence type="ECO:0000256" key="3">
    <source>
        <dbReference type="ARBA" id="ARBA00022842"/>
    </source>
</evidence>
<comment type="catalytic activity">
    <reaction evidence="6">
        <text>a myo-inositol phosphate + H2O = myo-inositol + phosphate</text>
        <dbReference type="Rhea" id="RHEA:24056"/>
        <dbReference type="ChEBI" id="CHEBI:15377"/>
        <dbReference type="ChEBI" id="CHEBI:17268"/>
        <dbReference type="ChEBI" id="CHEBI:43474"/>
        <dbReference type="ChEBI" id="CHEBI:84139"/>
        <dbReference type="EC" id="3.1.3.25"/>
    </reaction>
</comment>
<feature type="binding site" evidence="5">
    <location>
        <position position="107"/>
    </location>
    <ligand>
        <name>Mg(2+)</name>
        <dbReference type="ChEBI" id="CHEBI:18420"/>
        <label>1</label>
        <note>catalytic</note>
    </ligand>
</feature>
<evidence type="ECO:0000313" key="7">
    <source>
        <dbReference type="EMBL" id="GIK04433.1"/>
    </source>
</evidence>
<dbReference type="SUPFAM" id="SSF56655">
    <property type="entry name" value="Carbohydrate phosphatase"/>
    <property type="match status" value="1"/>
</dbReference>
<reference evidence="7 8" key="1">
    <citation type="submission" date="2021-02" db="EMBL/GenBank/DDBJ databases">
        <title>Pan-genome distribution and transcriptional activeness of fungal secondary metabolism genes in Aspergillus section Fumigati.</title>
        <authorList>
            <person name="Takahashi H."/>
            <person name="Umemura M."/>
            <person name="Ninomiya A."/>
            <person name="Kusuya Y."/>
            <person name="Urayama S."/>
            <person name="Shimizu M."/>
            <person name="Watanabe A."/>
            <person name="Kamei K."/>
            <person name="Yaguchi T."/>
            <person name="Hagiwara D."/>
        </authorList>
    </citation>
    <scope>NUCLEOTIDE SEQUENCE [LARGE SCALE GENOMIC DNA]</scope>
    <source>
        <strain evidence="7 8">IFM 47045</strain>
    </source>
</reference>
<dbReference type="InterPro" id="IPR020550">
    <property type="entry name" value="Inositol_monophosphatase_CS"/>
</dbReference>